<dbReference type="GO" id="GO:0006405">
    <property type="term" value="P:RNA export from nucleus"/>
    <property type="evidence" value="ECO:0007669"/>
    <property type="project" value="TreeGrafter"/>
</dbReference>
<reference evidence="20" key="1">
    <citation type="submission" date="2025-08" db="UniProtKB">
        <authorList>
            <consortium name="Ensembl"/>
        </authorList>
    </citation>
    <scope>IDENTIFICATION</scope>
</reference>
<dbReference type="InterPro" id="IPR037665">
    <property type="entry name" value="Nucleoporin_S59-like"/>
</dbReference>
<evidence type="ECO:0000313" key="20">
    <source>
        <dbReference type="Ensembl" id="ENSGMOP00000032859.1"/>
    </source>
</evidence>
<dbReference type="Ensembl" id="ENSGMOT00000039581.1">
    <property type="protein sequence ID" value="ENSGMOP00000032859.1"/>
    <property type="gene ID" value="ENSGMOG00000001450.2"/>
</dbReference>
<reference evidence="20" key="2">
    <citation type="submission" date="2025-09" db="UniProtKB">
        <authorList>
            <consortium name="Ensembl"/>
        </authorList>
    </citation>
    <scope>IDENTIFICATION</scope>
</reference>
<dbReference type="InterPro" id="IPR036903">
    <property type="entry name" value="Nup98_auto-Pept-S59_dom_sf"/>
</dbReference>
<dbReference type="GO" id="GO:0000973">
    <property type="term" value="P:post-transcriptional tethering of RNA polymerase II gene DNA at nuclear periphery"/>
    <property type="evidence" value="ECO:0007669"/>
    <property type="project" value="TreeGrafter"/>
</dbReference>
<dbReference type="GO" id="GO:0017056">
    <property type="term" value="F:structural constituent of nuclear pore"/>
    <property type="evidence" value="ECO:0007669"/>
    <property type="project" value="InterPro"/>
</dbReference>
<dbReference type="GO" id="GO:0003723">
    <property type="term" value="F:RNA binding"/>
    <property type="evidence" value="ECO:0007669"/>
    <property type="project" value="TreeGrafter"/>
</dbReference>
<feature type="compositionally biased region" description="Polar residues" evidence="18">
    <location>
        <begin position="563"/>
        <end position="575"/>
    </location>
</feature>
<protein>
    <recommendedName>
        <fullName evidence="5">Nuclear pore complex protein Nup98-Nup96</fullName>
    </recommendedName>
</protein>
<evidence type="ECO:0000256" key="18">
    <source>
        <dbReference type="SAM" id="MobiDB-lite"/>
    </source>
</evidence>
<evidence type="ECO:0000256" key="6">
    <source>
        <dbReference type="ARBA" id="ARBA00022448"/>
    </source>
</evidence>
<keyword evidence="7" id="KW-0645">Protease</keyword>
<dbReference type="Pfam" id="PF12110">
    <property type="entry name" value="Nup96"/>
    <property type="match status" value="1"/>
</dbReference>
<evidence type="ECO:0000313" key="21">
    <source>
        <dbReference type="Proteomes" id="UP000694546"/>
    </source>
</evidence>
<keyword evidence="11" id="KW-0509">mRNA transport</keyword>
<dbReference type="SUPFAM" id="SSF82215">
    <property type="entry name" value="C-terminal autoproteolytic domain of nucleoporin nup98"/>
    <property type="match status" value="1"/>
</dbReference>
<dbReference type="FunFam" id="3.30.1610.10:FF:000001">
    <property type="entry name" value="Nuclear pore complex protein Nup98-Nup96"/>
    <property type="match status" value="1"/>
</dbReference>
<evidence type="ECO:0000256" key="16">
    <source>
        <dbReference type="ARBA" id="ARBA00023136"/>
    </source>
</evidence>
<keyword evidence="10" id="KW-0068">Autocatalytic cleavage</keyword>
<dbReference type="PANTHER" id="PTHR23198">
    <property type="entry name" value="NUCLEOPORIN"/>
    <property type="match status" value="1"/>
</dbReference>
<evidence type="ECO:0000256" key="1">
    <source>
        <dbReference type="ARBA" id="ARBA00004567"/>
    </source>
</evidence>
<feature type="region of interest" description="Disordered" evidence="18">
    <location>
        <begin position="1049"/>
        <end position="1071"/>
    </location>
</feature>
<sequence length="1886" mass="201416">MFNKSFGAPFGGGTGGFGTASTFGQQNAGFGTTGGFGGSAFGQTATTGGLFGATQNKPGGLFGSSTFSQPVTSSATSGFGFGAASGTTTSLFGSTNPGAATGLFSQPSNAFGASKPAAFGTFGTSTASSGGLFGATNTASNPFGGAATGSLFGASGFTAAQQPGTALKFNPPTGSDTMVKSGVTTSINTKHQCITAMKEYENKSLEELRLEDYQAGRKGPTNPMAAATGGLFGAAAPATSTAATGLFGSAAANTGFFGQAKTGFGASAGGFGAATGSLFGQQTPQQQQQQAQQQQQQAQQQQQQQQAAAASLFKPFGQTTTAQNPGFSFGNTNTMGQANTSTMGLFGNTVASQAGGLFGAAAPASAPTGFGAATGLFGQTNTGFGAVGTQSLFGNKPAGFGATTTSTPSFGTSSSLFGNKPALTLGTGANTSAFGFGANPTGGGLFGNKAAPGGLGTGLGAGFGAAVGTAQTSLFGNTQNKLGTTLGTMGGFGAGGFNTGASTLGFGAPQQPVALTDPNAAAAQQAVLQQQINALAYSPFGDSPLFRNPLSDPKKKEERLKPTNPTAQKALTTPTHYKLTPRPATRVRPKALTSSGASKSQLFDGLDDDEPSLTNGAFVPRKSIKKLVLKNLNSSLYSSPINRDTDDLASPSEYPHNGHSHMMDDQDDLRDMVVGGEKAEEDLEVTQFYVNPISKPIPQGRSQAALQDTICELNMQRAVRNGPELSCEDVSVSLGEDSLQGEREEEEEEEAVEDLQMAPHPAGIVLSRVGYYTIPSMDELAEMVDNNGQCVVENFTIGRKGYGSVFFCGVVNATGLNLDEIVHFRRKEVIVYPDDKNKPAQGEGLNRRAEVTLDGVWPNDKTTCTQIKSPERLGDMNYEGRLESASRKQGARFLEYRPETGSWVFEVVHFSKYGLQDSDEEEDVPSKADPKKLKTMPSLPPSKLLQQLPPSQLQGAPKAQSTAIQELASGLAELDSDMADITQGSLADSLLGGEEDWGSDAFSSRLGGLATGPVPSEQEPVSASSQIASSLGINPHTLQIMKASLFTEDDDEDDQEQGLMKSAVDSSSGRRLVPRVQNRPSVGGLLQARFSSGLFAQAPDPSLRDGSPSSAKLHPSLSRASPARGQTPRGFSWSAATPATSFLLPARAPEPSIRTVGARRLGGPVALKESVTLGKGALLMDAGLFMGRSFRVGWGPGWTLAHCAQQISAPHSKEATLKGHNADFSFMPQTVRSKTLTDSAFKVVLEQVSGVEPEHEKEVEEEEEMEGEESASRLAVLQRPLEICLKHSTVSTPEGSTCPLVQPQLGVSALHEYAQWISKLQQKADGDMVLGYWAEVWTLCEALWGRLGSSEALDDADDAEAPDEYLQQLERRRAFSAWLSSGATARVEEEVGNAGKENHAEAIFSYLTGGRISMACRLAQKHGEHRMAVLLAQAMGSQPCRELLGLQLADWCRMQTDCHISEDRLRIFTLLAGKPVWQSSECLVNVCSSLDWKRCVAVHLWYMLPPTASVADALAKYQDAFQGDGETGRYACAPLPPYLDPSQGADMEDEDEEEESAKRPLYDLCFHLLRLFSDRHYSLHQLLDPLAVTWERLDYRLSWHLWGVLGALQYSHLSGPRQGLLHASYAAQLESAGLWHLAVFVLLHIPDHALRERAVREMLSLYCPLQRTEDSDRRERFLTERLLLPEQWLHEAKAMRARRDGDRHQEALHLYQAGSWNHCHKLLIQHLASDCIINDNHAYLLEFLDGLSLPERSVSIQDWDTAGRVYLDYIRVIQSLQDIQQMDSPGYETERLYTEVTSLCSRVQLLPCTTAKDCLAQSEMAKRVANILRVVLSLQQAEEGGADPLLQPPHAKLTALITRLPMPEDYALEELRGLTQSYLRHLIDVQ</sequence>
<dbReference type="GeneTree" id="ENSGT00550000074799"/>
<keyword evidence="21" id="KW-1185">Reference proteome</keyword>
<dbReference type="GO" id="GO:0051028">
    <property type="term" value="P:mRNA transport"/>
    <property type="evidence" value="ECO:0007669"/>
    <property type="project" value="UniProtKB-KW"/>
</dbReference>
<evidence type="ECO:0000256" key="5">
    <source>
        <dbReference type="ARBA" id="ARBA00013472"/>
    </source>
</evidence>
<feature type="region of interest" description="Disordered" evidence="18">
    <location>
        <begin position="916"/>
        <end position="961"/>
    </location>
</feature>
<evidence type="ECO:0000259" key="19">
    <source>
        <dbReference type="PROSITE" id="PS51434"/>
    </source>
</evidence>
<dbReference type="GO" id="GO:0008139">
    <property type="term" value="F:nuclear localization sequence binding"/>
    <property type="evidence" value="ECO:0007669"/>
    <property type="project" value="TreeGrafter"/>
</dbReference>
<dbReference type="Gene3D" id="1.10.10.2360">
    <property type="match status" value="1"/>
</dbReference>
<evidence type="ECO:0000256" key="17">
    <source>
        <dbReference type="ARBA" id="ARBA00023242"/>
    </source>
</evidence>
<feature type="region of interest" description="Disordered" evidence="18">
    <location>
        <begin position="275"/>
        <end position="294"/>
    </location>
</feature>
<evidence type="ECO:0000256" key="13">
    <source>
        <dbReference type="ARBA" id="ARBA00022927"/>
    </source>
</evidence>
<dbReference type="GO" id="GO:0005654">
    <property type="term" value="C:nucleoplasm"/>
    <property type="evidence" value="ECO:0007669"/>
    <property type="project" value="UniProtKB-SubCell"/>
</dbReference>
<dbReference type="FunFam" id="1.10.10.2360:FF:000001">
    <property type="entry name" value="Nuclear pore complex protein Nup98-Nup96"/>
    <property type="match status" value="1"/>
</dbReference>
<accession>A0A8C5AJM1</accession>
<dbReference type="InterPro" id="IPR007230">
    <property type="entry name" value="Nup98_auto-Pept-S59_dom"/>
</dbReference>
<dbReference type="OrthoDB" id="3797628at2759"/>
<dbReference type="Pfam" id="PF21240">
    <property type="entry name" value="Nup98_GLEBS"/>
    <property type="match status" value="1"/>
</dbReference>
<dbReference type="Gene3D" id="1.25.40.690">
    <property type="match status" value="1"/>
</dbReference>
<keyword evidence="14" id="KW-0811">Translocation</keyword>
<feature type="region of interest" description="Disordered" evidence="18">
    <location>
        <begin position="639"/>
        <end position="665"/>
    </location>
</feature>
<keyword evidence="12" id="KW-0720">Serine protease</keyword>
<dbReference type="GO" id="GO:0031965">
    <property type="term" value="C:nuclear membrane"/>
    <property type="evidence" value="ECO:0007669"/>
    <property type="project" value="UniProtKB-SubCell"/>
</dbReference>
<feature type="compositionally biased region" description="Low complexity" evidence="18">
    <location>
        <begin position="285"/>
        <end position="294"/>
    </location>
</feature>
<dbReference type="OMA" id="PMGKGLN"/>
<name>A0A8C5AJM1_GADMO</name>
<keyword evidence="16" id="KW-0472">Membrane</keyword>
<dbReference type="Proteomes" id="UP000694546">
    <property type="component" value="Chromosome 7"/>
</dbReference>
<dbReference type="Pfam" id="PF04096">
    <property type="entry name" value="Nucleoporin2"/>
    <property type="match status" value="1"/>
</dbReference>
<evidence type="ECO:0000256" key="8">
    <source>
        <dbReference type="ARBA" id="ARBA00022737"/>
    </source>
</evidence>
<comment type="subcellular location">
    <subcellularLocation>
        <location evidence="2">Nucleus membrane</location>
        <topology evidence="2">Peripheral membrane protein</topology>
        <orientation evidence="2">Nucleoplasmic side</orientation>
    </subcellularLocation>
    <subcellularLocation>
        <location evidence="1">Nucleus</location>
        <location evidence="1">Nuclear pore complex</location>
    </subcellularLocation>
    <subcellularLocation>
        <location evidence="3">Nucleus</location>
        <location evidence="3">Nucleoplasm</location>
    </subcellularLocation>
</comment>
<evidence type="ECO:0000256" key="7">
    <source>
        <dbReference type="ARBA" id="ARBA00022670"/>
    </source>
</evidence>
<dbReference type="InterPro" id="IPR021967">
    <property type="entry name" value="Nup98_C"/>
</dbReference>
<evidence type="ECO:0000256" key="14">
    <source>
        <dbReference type="ARBA" id="ARBA00023010"/>
    </source>
</evidence>
<dbReference type="RefSeq" id="XP_030216830.1">
    <property type="nucleotide sequence ID" value="XM_030360970.1"/>
</dbReference>
<dbReference type="PANTHER" id="PTHR23198:SF6">
    <property type="entry name" value="NUCLEAR PORE COMPLEX PROTEIN NUP98-NUP96"/>
    <property type="match status" value="1"/>
</dbReference>
<keyword evidence="17" id="KW-0539">Nucleus</keyword>
<feature type="compositionally biased region" description="Low complexity" evidence="18">
    <location>
        <begin position="941"/>
        <end position="954"/>
    </location>
</feature>
<organism evidence="20 21">
    <name type="scientific">Gadus morhua</name>
    <name type="common">Atlantic cod</name>
    <dbReference type="NCBI Taxonomy" id="8049"/>
    <lineage>
        <taxon>Eukaryota</taxon>
        <taxon>Metazoa</taxon>
        <taxon>Chordata</taxon>
        <taxon>Craniata</taxon>
        <taxon>Vertebrata</taxon>
        <taxon>Euteleostomi</taxon>
        <taxon>Actinopterygii</taxon>
        <taxon>Neopterygii</taxon>
        <taxon>Teleostei</taxon>
        <taxon>Neoteleostei</taxon>
        <taxon>Acanthomorphata</taxon>
        <taxon>Zeiogadaria</taxon>
        <taxon>Gadariae</taxon>
        <taxon>Gadiformes</taxon>
        <taxon>Gadoidei</taxon>
        <taxon>Gadidae</taxon>
        <taxon>Gadus</taxon>
    </lineage>
</organism>
<keyword evidence="9" id="KW-0378">Hydrolase</keyword>
<evidence type="ECO:0000256" key="11">
    <source>
        <dbReference type="ARBA" id="ARBA00022816"/>
    </source>
</evidence>
<keyword evidence="8" id="KW-0677">Repeat</keyword>
<evidence type="ECO:0000256" key="9">
    <source>
        <dbReference type="ARBA" id="ARBA00022801"/>
    </source>
</evidence>
<evidence type="ECO:0000256" key="2">
    <source>
        <dbReference type="ARBA" id="ARBA00004620"/>
    </source>
</evidence>
<keyword evidence="13" id="KW-0653">Protein transport</keyword>
<dbReference type="GO" id="GO:0008236">
    <property type="term" value="F:serine-type peptidase activity"/>
    <property type="evidence" value="ECO:0007669"/>
    <property type="project" value="UniProtKB-KW"/>
</dbReference>
<evidence type="ECO:0000256" key="10">
    <source>
        <dbReference type="ARBA" id="ARBA00022813"/>
    </source>
</evidence>
<dbReference type="Gene3D" id="3.30.1610.10">
    <property type="entry name" value="Peptidase S59, nucleoporin"/>
    <property type="match status" value="1"/>
</dbReference>
<feature type="compositionally biased region" description="Polar residues" evidence="18">
    <location>
        <begin position="592"/>
        <end position="601"/>
    </location>
</feature>
<feature type="region of interest" description="Disordered" evidence="18">
    <location>
        <begin position="543"/>
        <end position="611"/>
    </location>
</feature>
<dbReference type="GO" id="GO:0006606">
    <property type="term" value="P:protein import into nucleus"/>
    <property type="evidence" value="ECO:0007669"/>
    <property type="project" value="TreeGrafter"/>
</dbReference>
<dbReference type="GO" id="GO:0044614">
    <property type="term" value="C:nuclear pore cytoplasmic filaments"/>
    <property type="evidence" value="ECO:0007669"/>
    <property type="project" value="TreeGrafter"/>
</dbReference>
<proteinExistence type="inferred from homology"/>
<evidence type="ECO:0000256" key="4">
    <source>
        <dbReference type="ARBA" id="ARBA00008926"/>
    </source>
</evidence>
<keyword evidence="6" id="KW-0813">Transport</keyword>
<dbReference type="GO" id="GO:0006508">
    <property type="term" value="P:proteolysis"/>
    <property type="evidence" value="ECO:0007669"/>
    <property type="project" value="UniProtKB-KW"/>
</dbReference>
<gene>
    <name evidence="20" type="primary">NUP98</name>
</gene>
<comment type="similarity">
    <text evidence="4">Belongs to the nucleoporin GLFG family.</text>
</comment>
<keyword evidence="15" id="KW-0906">Nuclear pore complex</keyword>
<dbReference type="GO" id="GO:0034398">
    <property type="term" value="P:telomere tethering at nuclear periphery"/>
    <property type="evidence" value="ECO:0007669"/>
    <property type="project" value="TreeGrafter"/>
</dbReference>
<feature type="domain" description="Peptidase S59" evidence="19">
    <location>
        <begin position="768"/>
        <end position="910"/>
    </location>
</feature>
<evidence type="ECO:0000256" key="15">
    <source>
        <dbReference type="ARBA" id="ARBA00023132"/>
    </source>
</evidence>
<dbReference type="PROSITE" id="PS51434">
    <property type="entry name" value="NUP_C"/>
    <property type="match status" value="1"/>
</dbReference>
<evidence type="ECO:0000256" key="3">
    <source>
        <dbReference type="ARBA" id="ARBA00004642"/>
    </source>
</evidence>
<evidence type="ECO:0000256" key="12">
    <source>
        <dbReference type="ARBA" id="ARBA00022825"/>
    </source>
</evidence>
<feature type="region of interest" description="Disordered" evidence="18">
    <location>
        <begin position="1097"/>
        <end position="1129"/>
    </location>
</feature>
<feature type="compositionally biased region" description="Basic and acidic residues" evidence="18">
    <location>
        <begin position="552"/>
        <end position="561"/>
    </location>
</feature>
<dbReference type="GeneID" id="115547041"/>